<reference evidence="3" key="1">
    <citation type="submission" date="2022-03" db="EMBL/GenBank/DDBJ databases">
        <title>Complete genome sequence of Caldinitratiruptor microaerophilus.</title>
        <authorList>
            <person name="Mukaiyama R."/>
            <person name="Nishiyama T."/>
            <person name="Ueda K."/>
        </authorList>
    </citation>
    <scope>NUCLEOTIDE SEQUENCE</scope>
    <source>
        <strain evidence="3">JCM 16183</strain>
    </source>
</reference>
<evidence type="ECO:0000313" key="3">
    <source>
        <dbReference type="EMBL" id="BDG61154.1"/>
    </source>
</evidence>
<sequence length="68" mass="7371">MGCGGHGAHGWNRGWYRGRHGHGQPVPSREPDAAGAGGEDPLIILKRRLARGEITLEEYQKLEAVLKG</sequence>
<dbReference type="RefSeq" id="WP_406568084.1">
    <property type="nucleotide sequence ID" value="NZ_AP025628.1"/>
</dbReference>
<accession>A0AA35CKU8</accession>
<name>A0AA35CKU8_9FIRM</name>
<protein>
    <recommendedName>
        <fullName evidence="2">SHOCT domain-containing protein</fullName>
    </recommendedName>
</protein>
<evidence type="ECO:0000259" key="2">
    <source>
        <dbReference type="Pfam" id="PF09851"/>
    </source>
</evidence>
<feature type="region of interest" description="Disordered" evidence="1">
    <location>
        <begin position="1"/>
        <end position="39"/>
    </location>
</feature>
<dbReference type="EMBL" id="AP025628">
    <property type="protein sequence ID" value="BDG61154.1"/>
    <property type="molecule type" value="Genomic_DNA"/>
</dbReference>
<dbReference type="KEGG" id="cmic:caldi_22440"/>
<dbReference type="AlphaFoldDB" id="A0AA35CKU8"/>
<dbReference type="Proteomes" id="UP001163687">
    <property type="component" value="Chromosome"/>
</dbReference>
<organism evidence="3 4">
    <name type="scientific">Caldinitratiruptor microaerophilus</name>
    <dbReference type="NCBI Taxonomy" id="671077"/>
    <lineage>
        <taxon>Bacteria</taxon>
        <taxon>Bacillati</taxon>
        <taxon>Bacillota</taxon>
        <taxon>Clostridia</taxon>
        <taxon>Eubacteriales</taxon>
        <taxon>Symbiobacteriaceae</taxon>
        <taxon>Caldinitratiruptor</taxon>
    </lineage>
</organism>
<evidence type="ECO:0000256" key="1">
    <source>
        <dbReference type="SAM" id="MobiDB-lite"/>
    </source>
</evidence>
<dbReference type="InterPro" id="IPR018649">
    <property type="entry name" value="SHOCT"/>
</dbReference>
<proteinExistence type="predicted"/>
<evidence type="ECO:0000313" key="4">
    <source>
        <dbReference type="Proteomes" id="UP001163687"/>
    </source>
</evidence>
<gene>
    <name evidence="3" type="ORF">caldi_22440</name>
</gene>
<feature type="domain" description="SHOCT" evidence="2">
    <location>
        <begin position="40"/>
        <end position="62"/>
    </location>
</feature>
<dbReference type="Pfam" id="PF09851">
    <property type="entry name" value="SHOCT"/>
    <property type="match status" value="1"/>
</dbReference>
<keyword evidence="4" id="KW-1185">Reference proteome</keyword>